<feature type="region of interest" description="Disordered" evidence="1">
    <location>
        <begin position="455"/>
        <end position="505"/>
    </location>
</feature>
<dbReference type="EMBL" id="OUUZ01000011">
    <property type="protein sequence ID" value="SPQ24032.1"/>
    <property type="molecule type" value="Genomic_DNA"/>
</dbReference>
<dbReference type="AlphaFoldDB" id="A0A446BNI1"/>
<gene>
    <name evidence="2" type="ORF">TT172_LOCUS6451</name>
</gene>
<accession>A0A446BNI1</accession>
<sequence length="642" mass="70148">MDLCAYSSVMPQAARGKFHDQVNWPWHVGSADTATENAVLRFFQTETEKGALYSSAPDAVSFKLAKIMAIGRLLRRLRAVFRRRKTAKPKVRLTERAGGETVVIVHQTPVDNHNKIDKGKQIATIPTAELLANVDSQSLSFFFGRLPLELRRLIYREVWKTYLKPRRMSPSAPGTDLRLHIYRDRSAASSLTHTRCRVHPGEPIEEDTFATAPWPFATPQQGPSTMPPRWFWEAWIMRLNWGRHWKCQYAVQKRWDPRAGKGRPAKKAPFLPLFLTCKRMYVETMQSFLENVTLVFTSSLDAHQFFVNQHLDLAHLRCLELSFTNNNDHLYLTKIVHDDPIPPVTADSNDDDGDVTSPFAAANQASTSAAAAANGNHNSNNNGNGNLGTGPLPASSSCPDIICHVDLFGMELWHALLRGVRRAAPKLRDLDVTASGRIDRRKVLECFGGSDDVVEGSGGPPLQQFPFQHLLPPHLQPQHPVAAQSSSQAQAQGQDQPDLQGSVDGDGVWQLPGKLAVSFGTAGPNYVQRDQKMVQVPVEEVEVLEEGVTTTPTGGASGVAVDSNGQPAIPDALNSQSSLTVTLFAINAGSNTLSMLSISPSDPTDLRLVGKPVPIPGDFPNTVAASSKHNLACVGATGVRAG</sequence>
<feature type="compositionally biased region" description="Low complexity" evidence="1">
    <location>
        <begin position="460"/>
        <end position="497"/>
    </location>
</feature>
<feature type="region of interest" description="Disordered" evidence="1">
    <location>
        <begin position="366"/>
        <end position="388"/>
    </location>
</feature>
<proteinExistence type="predicted"/>
<protein>
    <submittedName>
        <fullName evidence="2">Ee34951c-587a-4124-8f00-4cb7d03d7bed</fullName>
    </submittedName>
</protein>
<evidence type="ECO:0000313" key="3">
    <source>
        <dbReference type="Proteomes" id="UP000289323"/>
    </source>
</evidence>
<dbReference type="Proteomes" id="UP000289323">
    <property type="component" value="Unassembled WGS sequence"/>
</dbReference>
<name>A0A446BNI1_9PEZI</name>
<organism evidence="2 3">
    <name type="scientific">Thermothielavioides terrestris</name>
    <dbReference type="NCBI Taxonomy" id="2587410"/>
    <lineage>
        <taxon>Eukaryota</taxon>
        <taxon>Fungi</taxon>
        <taxon>Dikarya</taxon>
        <taxon>Ascomycota</taxon>
        <taxon>Pezizomycotina</taxon>
        <taxon>Sordariomycetes</taxon>
        <taxon>Sordariomycetidae</taxon>
        <taxon>Sordariales</taxon>
        <taxon>Chaetomiaceae</taxon>
        <taxon>Thermothielavioides</taxon>
    </lineage>
</organism>
<feature type="compositionally biased region" description="Low complexity" evidence="1">
    <location>
        <begin position="366"/>
        <end position="384"/>
    </location>
</feature>
<evidence type="ECO:0000313" key="2">
    <source>
        <dbReference type="EMBL" id="SPQ24032.1"/>
    </source>
</evidence>
<evidence type="ECO:0000256" key="1">
    <source>
        <dbReference type="SAM" id="MobiDB-lite"/>
    </source>
</evidence>
<reference evidence="2 3" key="1">
    <citation type="submission" date="2018-04" db="EMBL/GenBank/DDBJ databases">
        <authorList>
            <person name="Huttner S."/>
            <person name="Dainat J."/>
        </authorList>
    </citation>
    <scope>NUCLEOTIDE SEQUENCE [LARGE SCALE GENOMIC DNA]</scope>
</reference>